<protein>
    <recommendedName>
        <fullName evidence="3">Pili assembly chaperone N-terminal domain-containing protein</fullName>
    </recommendedName>
</protein>
<reference evidence="1 2" key="1">
    <citation type="journal article" date="2015" name="Int. J. Syst. Evol. Microbiol.">
        <title>Acinetobacter equi sp. nov. isolated from horse faeces.</title>
        <authorList>
            <person name="Poppel M.T."/>
            <person name="Skiebe E."/>
            <person name="Laue M."/>
            <person name="Bergmann H."/>
            <person name="Ebersberger I."/>
            <person name="Garn T."/>
            <person name="Fruth A."/>
            <person name="Baumgardt S."/>
            <person name="Busse H.J."/>
            <person name="Wilharm G."/>
        </authorList>
    </citation>
    <scope>NUCLEOTIDE SEQUENCE [LARGE SCALE GENOMIC DNA]</scope>
    <source>
        <strain evidence="1 2">114</strain>
    </source>
</reference>
<dbReference type="EMBL" id="CP012808">
    <property type="protein sequence ID" value="ALH96734.1"/>
    <property type="molecule type" value="Genomic_DNA"/>
</dbReference>
<gene>
    <name evidence="1" type="ORF">AOY20_11550</name>
</gene>
<proteinExistence type="predicted"/>
<dbReference type="Gene3D" id="2.60.40.10">
    <property type="entry name" value="Immunoglobulins"/>
    <property type="match status" value="1"/>
</dbReference>
<accession>A0A0N9VH06</accession>
<name>A0A0N9VH06_9GAMM</name>
<sequence>MSSKEDFISKYITNDTETRNLYNIHAYAIEKPSNTNEVKLNISDKEILYAPLRKIIDAQATDIFKIFYRGPKDSKERYYRVVFTETPLTTFGKNEQQRSSTYLPSISLSTILIVRPKNQKFEYKIDEKLGIIKNTGNTFFRAIIHNDCHTRDEDADHVYILPNEEYQNDLIKQPNKNNIFLIIDKKYIPIVNRCEIEKSN</sequence>
<evidence type="ECO:0000313" key="1">
    <source>
        <dbReference type="EMBL" id="ALH96734.1"/>
    </source>
</evidence>
<dbReference type="InterPro" id="IPR013783">
    <property type="entry name" value="Ig-like_fold"/>
</dbReference>
<keyword evidence="2" id="KW-1185">Reference proteome</keyword>
<dbReference type="Proteomes" id="UP000064939">
    <property type="component" value="Chromosome"/>
</dbReference>
<dbReference type="KEGG" id="aei:AOY20_11550"/>
<evidence type="ECO:0008006" key="3">
    <source>
        <dbReference type="Google" id="ProtNLM"/>
    </source>
</evidence>
<evidence type="ECO:0000313" key="2">
    <source>
        <dbReference type="Proteomes" id="UP000064939"/>
    </source>
</evidence>
<dbReference type="AlphaFoldDB" id="A0A0N9VH06"/>
<dbReference type="STRING" id="1324350.AOY20_11550"/>
<organism evidence="1 2">
    <name type="scientific">Acinetobacter equi</name>
    <dbReference type="NCBI Taxonomy" id="1324350"/>
    <lineage>
        <taxon>Bacteria</taxon>
        <taxon>Pseudomonadati</taxon>
        <taxon>Pseudomonadota</taxon>
        <taxon>Gammaproteobacteria</taxon>
        <taxon>Moraxellales</taxon>
        <taxon>Moraxellaceae</taxon>
        <taxon>Acinetobacter</taxon>
    </lineage>
</organism>